<accession>A0A3S1CBL7</accession>
<feature type="transmembrane region" description="Helical" evidence="1">
    <location>
        <begin position="421"/>
        <end position="442"/>
    </location>
</feature>
<dbReference type="RefSeq" id="WP_127083254.1">
    <property type="nucleotide sequence ID" value="NZ_RSCL01000012.1"/>
</dbReference>
<proteinExistence type="predicted"/>
<keyword evidence="1" id="KW-0812">Transmembrane</keyword>
<keyword evidence="1" id="KW-1133">Transmembrane helix</keyword>
<evidence type="ECO:0000256" key="1">
    <source>
        <dbReference type="SAM" id="Phobius"/>
    </source>
</evidence>
<reference evidence="2" key="2">
    <citation type="journal article" date="2019" name="Genome Biol. Evol.">
        <title>Day and night: Metabolic profiles and evolutionary relationships of six axenic non-marine cyanobacteria.</title>
        <authorList>
            <person name="Will S.E."/>
            <person name="Henke P."/>
            <person name="Boedeker C."/>
            <person name="Huang S."/>
            <person name="Brinkmann H."/>
            <person name="Rohde M."/>
            <person name="Jarek M."/>
            <person name="Friedl T."/>
            <person name="Seufert S."/>
            <person name="Schumacher M."/>
            <person name="Overmann J."/>
            <person name="Neumann-Schaal M."/>
            <person name="Petersen J."/>
        </authorList>
    </citation>
    <scope>NUCLEOTIDE SEQUENCE [LARGE SCALE GENOMIC DNA]</scope>
    <source>
        <strain evidence="2">PCC 7102</strain>
    </source>
</reference>
<evidence type="ECO:0000313" key="2">
    <source>
        <dbReference type="EMBL" id="RUT03999.1"/>
    </source>
</evidence>
<sequence>MPQKIYAPNVHLFAFHLKVTNPHNLLWDKCNNILSQKLKIASSLEIEEQEGYRVDLLKDKTDDNVALNFDSQVYLNSTPLPITGFATPLRIQDTYALTLNLRRPEFEYDNNNQIKTKPVDIHFLKLLNPSGCLMPDEIGSSLGQTILLTVWYTPEKQWLPWKSSQNRQQIRDLANNCLKEFIPSNYFCPDFNQEGQLFGSPIFEYGVPSQNKNYSHILIWIFCEPATSEKFVDCYSQFVNLYCYYHKVVTAYHLSRHVYQVVRQDYQNIEPYIDSILQEMPVDKSISQEDLNQCKKHLKDIPQKYLAYSRLIRDLDHYRLTIDINAQNYRREIRDIQNLNPNEDLSLLSRFVEEDCRLFSEQIQSDLGYFQHGAALLEKALTAIQGRIEIEQAESDRATQSLISQKEEADKIRDRNLQTGIAILGFGLGAAQVGISAATYIIPQQQPPKPILFFGSRLHPFTQSLLLSLVFAIIGGFAGWGLSKVFQAIAKPKYKL</sequence>
<gene>
    <name evidence="2" type="ORF">DSM106972_049130</name>
</gene>
<evidence type="ECO:0000313" key="3">
    <source>
        <dbReference type="Proteomes" id="UP000271624"/>
    </source>
</evidence>
<dbReference type="Proteomes" id="UP000271624">
    <property type="component" value="Unassembled WGS sequence"/>
</dbReference>
<organism evidence="2 3">
    <name type="scientific">Dulcicalothrix desertica PCC 7102</name>
    <dbReference type="NCBI Taxonomy" id="232991"/>
    <lineage>
        <taxon>Bacteria</taxon>
        <taxon>Bacillati</taxon>
        <taxon>Cyanobacteriota</taxon>
        <taxon>Cyanophyceae</taxon>
        <taxon>Nostocales</taxon>
        <taxon>Calotrichaceae</taxon>
        <taxon>Dulcicalothrix</taxon>
    </lineage>
</organism>
<protein>
    <submittedName>
        <fullName evidence="2">Uncharacterized protein</fullName>
    </submittedName>
</protein>
<comment type="caution">
    <text evidence="2">The sequence shown here is derived from an EMBL/GenBank/DDBJ whole genome shotgun (WGS) entry which is preliminary data.</text>
</comment>
<name>A0A3S1CBL7_9CYAN</name>
<reference evidence="2" key="1">
    <citation type="submission" date="2018-12" db="EMBL/GenBank/DDBJ databases">
        <authorList>
            <person name="Will S."/>
            <person name="Neumann-Schaal M."/>
            <person name="Henke P."/>
        </authorList>
    </citation>
    <scope>NUCLEOTIDE SEQUENCE</scope>
    <source>
        <strain evidence="2">PCC 7102</strain>
    </source>
</reference>
<dbReference type="OrthoDB" id="448901at2"/>
<dbReference type="AlphaFoldDB" id="A0A3S1CBL7"/>
<keyword evidence="3" id="KW-1185">Reference proteome</keyword>
<feature type="transmembrane region" description="Helical" evidence="1">
    <location>
        <begin position="462"/>
        <end position="483"/>
    </location>
</feature>
<dbReference type="EMBL" id="RSCL01000012">
    <property type="protein sequence ID" value="RUT03999.1"/>
    <property type="molecule type" value="Genomic_DNA"/>
</dbReference>
<keyword evidence="1" id="KW-0472">Membrane</keyword>